<name>A0AA86VPA5_9EUKA</name>
<reference evidence="2" key="1">
    <citation type="submission" date="2023-06" db="EMBL/GenBank/DDBJ databases">
        <authorList>
            <person name="Kurt Z."/>
        </authorList>
    </citation>
    <scope>NUCLEOTIDE SEQUENCE</scope>
</reference>
<dbReference type="EMBL" id="CATOUU010001104">
    <property type="protein sequence ID" value="CAI9972193.1"/>
    <property type="molecule type" value="Genomic_DNA"/>
</dbReference>
<dbReference type="Proteomes" id="UP001642409">
    <property type="component" value="Unassembled WGS sequence"/>
</dbReference>
<feature type="domain" description="Polysaccharide lyase 8 N-terminal alpha-helical" evidence="1">
    <location>
        <begin position="46"/>
        <end position="129"/>
    </location>
</feature>
<comment type="caution">
    <text evidence="2">The sequence shown here is derived from an EMBL/GenBank/DDBJ whole genome shotgun (WGS) entry which is preliminary data.</text>
</comment>
<proteinExistence type="predicted"/>
<evidence type="ECO:0000259" key="1">
    <source>
        <dbReference type="Pfam" id="PF08124"/>
    </source>
</evidence>
<dbReference type="Gene3D" id="1.50.10.100">
    <property type="entry name" value="Chondroitin AC/alginate lyase"/>
    <property type="match status" value="1"/>
</dbReference>
<organism evidence="2">
    <name type="scientific">Hexamita inflata</name>
    <dbReference type="NCBI Taxonomy" id="28002"/>
    <lineage>
        <taxon>Eukaryota</taxon>
        <taxon>Metamonada</taxon>
        <taxon>Diplomonadida</taxon>
        <taxon>Hexamitidae</taxon>
        <taxon>Hexamitinae</taxon>
        <taxon>Hexamita</taxon>
    </lineage>
</organism>
<dbReference type="EMBL" id="CAXDID020000139">
    <property type="protein sequence ID" value="CAL6038334.1"/>
    <property type="molecule type" value="Genomic_DNA"/>
</dbReference>
<evidence type="ECO:0000313" key="2">
    <source>
        <dbReference type="EMBL" id="CAI9972193.1"/>
    </source>
</evidence>
<dbReference type="InterPro" id="IPR008929">
    <property type="entry name" value="Chondroitin_lyas"/>
</dbReference>
<reference evidence="3 4" key="2">
    <citation type="submission" date="2024-07" db="EMBL/GenBank/DDBJ databases">
        <authorList>
            <person name="Akdeniz Z."/>
        </authorList>
    </citation>
    <scope>NUCLEOTIDE SEQUENCE [LARGE SCALE GENOMIC DNA]</scope>
</reference>
<dbReference type="InterPro" id="IPR012970">
    <property type="entry name" value="Lyase_8_alpha_N"/>
</dbReference>
<protein>
    <submittedName>
        <fullName evidence="2">N-terminal alpha-helical</fullName>
    </submittedName>
</protein>
<accession>A0AA86VPA5</accession>
<dbReference type="SUPFAM" id="SSF48230">
    <property type="entry name" value="Chondroitin AC/alginate lyase"/>
    <property type="match status" value="1"/>
</dbReference>
<dbReference type="AlphaFoldDB" id="A0AA86VPA5"/>
<evidence type="ECO:0000313" key="4">
    <source>
        <dbReference type="Proteomes" id="UP001642409"/>
    </source>
</evidence>
<dbReference type="Pfam" id="PF08124">
    <property type="entry name" value="Lyase_8_N"/>
    <property type="match status" value="1"/>
</dbReference>
<keyword evidence="4" id="KW-1185">Reference proteome</keyword>
<sequence>MLQLYIIICLTPDQSKDMALILQNKLDSLTENNYNSISNPWAITSRQNQATAVLNSMIKTVDRKYLWDSWKNIEQGTQLLSTVSNLQTIALAFAITPCDKFPNIHYQNTTTLDTLTGAVDFVLTNYYKADLAVIAPPYLVLVIKIGGNGKLEYQTLQITQLFCFKKIYHRTFQINFQHHQEDFSHMPQQQAVYSIRIKNQILLLEVIQSILLEYAF</sequence>
<gene>
    <name evidence="3" type="ORF">HINF_LOCUS37317</name>
    <name evidence="2" type="ORF">HINF_LOCUS59838</name>
</gene>
<evidence type="ECO:0000313" key="3">
    <source>
        <dbReference type="EMBL" id="CAL6038334.1"/>
    </source>
</evidence>